<dbReference type="InterPro" id="IPR027417">
    <property type="entry name" value="P-loop_NTPase"/>
</dbReference>
<dbReference type="InterPro" id="IPR036034">
    <property type="entry name" value="PDZ_sf"/>
</dbReference>
<dbReference type="Gene3D" id="2.30.42.10">
    <property type="match status" value="1"/>
</dbReference>
<evidence type="ECO:0008006" key="13">
    <source>
        <dbReference type="Google" id="ProtNLM"/>
    </source>
</evidence>
<dbReference type="GO" id="GO:0000146">
    <property type="term" value="F:microfilament motor activity"/>
    <property type="evidence" value="ECO:0007669"/>
    <property type="project" value="TreeGrafter"/>
</dbReference>
<feature type="coiled-coil region" evidence="7">
    <location>
        <begin position="767"/>
        <end position="799"/>
    </location>
</feature>
<dbReference type="FunFam" id="1.10.10.820:FF:000001">
    <property type="entry name" value="Myosin heavy chain"/>
    <property type="match status" value="1"/>
</dbReference>
<evidence type="ECO:0000313" key="12">
    <source>
        <dbReference type="Proteomes" id="UP000266239"/>
    </source>
</evidence>
<accession>A0A397AFW9</accession>
<evidence type="ECO:0000259" key="9">
    <source>
        <dbReference type="PROSITE" id="PS50106"/>
    </source>
</evidence>
<dbReference type="GO" id="GO:0051015">
    <property type="term" value="F:actin filament binding"/>
    <property type="evidence" value="ECO:0007669"/>
    <property type="project" value="TreeGrafter"/>
</dbReference>
<dbReference type="PROSITE" id="PS50106">
    <property type="entry name" value="PDZ"/>
    <property type="match status" value="1"/>
</dbReference>
<feature type="compositionally biased region" description="Basic and acidic residues" evidence="8">
    <location>
        <begin position="828"/>
        <end position="841"/>
    </location>
</feature>
<dbReference type="InterPro" id="IPR036047">
    <property type="entry name" value="F-box-like_dom_sf"/>
</dbReference>
<dbReference type="VEuPathDB" id="FungiDB:H257_10896"/>
<evidence type="ECO:0000256" key="6">
    <source>
        <dbReference type="PROSITE-ProRule" id="PRU00782"/>
    </source>
</evidence>
<keyword evidence="4 6" id="KW-0505">Motor protein</keyword>
<feature type="region of interest" description="Disordered" evidence="8">
    <location>
        <begin position="828"/>
        <end position="867"/>
    </location>
</feature>
<dbReference type="SUPFAM" id="SSF52540">
    <property type="entry name" value="P-loop containing nucleoside triphosphate hydrolases"/>
    <property type="match status" value="1"/>
</dbReference>
<dbReference type="PANTHER" id="PTHR13140">
    <property type="entry name" value="MYOSIN"/>
    <property type="match status" value="1"/>
</dbReference>
<dbReference type="InterPro" id="IPR001609">
    <property type="entry name" value="Myosin_head_motor_dom-like"/>
</dbReference>
<dbReference type="SUPFAM" id="SSF50156">
    <property type="entry name" value="PDZ domain-like"/>
    <property type="match status" value="1"/>
</dbReference>
<dbReference type="Gene3D" id="1.20.120.720">
    <property type="entry name" value="Myosin VI head, motor domain, U50 subdomain"/>
    <property type="match status" value="1"/>
</dbReference>
<evidence type="ECO:0000256" key="8">
    <source>
        <dbReference type="SAM" id="MobiDB-lite"/>
    </source>
</evidence>
<reference evidence="11 12" key="1">
    <citation type="submission" date="2018-08" db="EMBL/GenBank/DDBJ databases">
        <title>Aphanomyces genome sequencing and annotation.</title>
        <authorList>
            <person name="Minardi D."/>
            <person name="Oidtmann B."/>
            <person name="Van Der Giezen M."/>
            <person name="Studholme D.J."/>
        </authorList>
    </citation>
    <scope>NUCLEOTIDE SEQUENCE [LARGE SCALE GENOMIC DNA]</scope>
    <source>
        <strain evidence="11 12">Yx</strain>
    </source>
</reference>
<evidence type="ECO:0000313" key="11">
    <source>
        <dbReference type="EMBL" id="RHY06753.1"/>
    </source>
</evidence>
<evidence type="ECO:0000259" key="10">
    <source>
        <dbReference type="PROSITE" id="PS51456"/>
    </source>
</evidence>
<keyword evidence="3 6" id="KW-0518">Myosin</keyword>
<evidence type="ECO:0000256" key="3">
    <source>
        <dbReference type="ARBA" id="ARBA00023123"/>
    </source>
</evidence>
<keyword evidence="7" id="KW-0175">Coiled coil</keyword>
<evidence type="ECO:0000256" key="7">
    <source>
        <dbReference type="SAM" id="Coils"/>
    </source>
</evidence>
<dbReference type="SMART" id="SM00228">
    <property type="entry name" value="PDZ"/>
    <property type="match status" value="2"/>
</dbReference>
<dbReference type="PROSITE" id="PS51456">
    <property type="entry name" value="MYOSIN_MOTOR"/>
    <property type="match status" value="1"/>
</dbReference>
<evidence type="ECO:0000256" key="1">
    <source>
        <dbReference type="ARBA" id="ARBA00022741"/>
    </source>
</evidence>
<dbReference type="SMART" id="SM00242">
    <property type="entry name" value="MYSc"/>
    <property type="match status" value="1"/>
</dbReference>
<feature type="binding site" evidence="6">
    <location>
        <begin position="116"/>
        <end position="123"/>
    </location>
    <ligand>
        <name>ATP</name>
        <dbReference type="ChEBI" id="CHEBI:30616"/>
    </ligand>
</feature>
<dbReference type="PANTHER" id="PTHR13140:SF845">
    <property type="entry name" value="MYOSIN-LIKE PROTEIN"/>
    <property type="match status" value="1"/>
</dbReference>
<keyword evidence="5 6" id="KW-0009">Actin-binding</keyword>
<sequence length="1378" mass="154078">MSPAVENVNDLTALVHLDEESIQRTLELRFQENQIYTTTGSILVALNPFERLPLYASATKDAYIAHGDRVAAGEKLDKMPPHVYTVADKSYRDMRTSSRPTSADDALPNQSILVSGESGAGKTETTKIVMEYLASVSAEATHDTSVDHDAVRHRVLESNPILEAFGNARTNRNNNSSRFGKFIRLGFNTSGVLLGASMSTYLLERVRLVSQAKGERNYHIFYELVRGGAPDLVADLGLTALADFKYLNQSGCYDRHDGVDDADQFTKTTHAMTTIGMSDDEQTAVMHLVAAVLHLGNLKFEAVPGHENNASRLVGGSPAATHLCNLLGVTMDSLEKSLCTRAIKTGRETVTASLDVKKADDCKEVLAKTIYGRLFDWLVDRINDSMNYEDTSVPDVDPTLRFIGIVDIFGFEIFPVNSLEQLCINFANEKLQQLFTKYVFEMEQDEYKAEQIPWTDIAFPTNQLVLNLFESRNGLFKLLDQQCILATGTDAALVRSYYNAFAIHPSFTATKLQQGRHLFSVLHYAAPVVYTVDGFCDKNKDHIHDEAIQLLSSSTDTFVNGMFQDYFMLQVVEDTPSAVNPNRPRRSSGIMSSSVVMKFQRQMGNMLEVLQATSLHFIRCIKPNDELTPLAYDHPRVLEQLRCSGVVQAAQISRTGYPIRFPHASFQWRYRVLCPMKLPPTMMVPFLVNTFHLVDPADPRPPIQVGLSKVFLVFSAYETLNRESDRRLARSVVTIQKMARGTLVRRWVKRETARVVVVQSLVRRFLAKKMLLRLRAAERRRQQEQAEELVRQKLAHEKQAQIERDLQAAATATAALLVAKQREADALAAKQKQDDDEKERAQASAAAAAAMTIPSKEDEPSASPPVVPVVATNPPSGRGRSSYFNPQISFEQFDDDEEEYEVKWEQGMLGLYFGKDDVSGLPVVRRIHVHLSQCRDIRNVRVHDLLLQVGAKRLGGHETLRQTLEYLGSIPKPVVMVFQRNGHETAHELADNEFEVLWGKNEPLKVSFRMSMDHQMPFVSNVLSQVFVPTAQVRSGDLLTHINDKPTLQKSQVEVNRMLTQEPKPCVLRFRRLEPGSEPIPRSHRTSYTDYSSTKSLAETMSFAGSVGSSSSFRGSNVSVMTVPTQYSITWQADDGPLGLVIAPRLENYIEVVQVKDEGAAYAARQRHQVSKGDLMLYVNHDDIRDLGFQRAMHILKTAPKPLVLTFQKGSSQPPSTNTTGYMWGNDHLVGELLPFLDATALGRAECVCVAWRRLSTDLALWSRLCLATPRCVVGPTSQGLHDTVGSKRYIQLCRSLVVDDKWLVRLHIAFAMDTVLPRMEGSDAAHVLGAFAEVLDDAFGEFGVARELLLLALVCDEAAWITHHLALLAEKQQDYDQ</sequence>
<organism evidence="11 12">
    <name type="scientific">Aphanomyces astaci</name>
    <name type="common">Crayfish plague agent</name>
    <dbReference type="NCBI Taxonomy" id="112090"/>
    <lineage>
        <taxon>Eukaryota</taxon>
        <taxon>Sar</taxon>
        <taxon>Stramenopiles</taxon>
        <taxon>Oomycota</taxon>
        <taxon>Saprolegniomycetes</taxon>
        <taxon>Saprolegniales</taxon>
        <taxon>Verrucalvaceae</taxon>
        <taxon>Aphanomyces</taxon>
    </lineage>
</organism>
<gene>
    <name evidence="11" type="ORF">DYB25_009651</name>
</gene>
<comment type="caution">
    <text evidence="11">The sequence shown here is derived from an EMBL/GenBank/DDBJ whole genome shotgun (WGS) entry which is preliminary data.</text>
</comment>
<dbReference type="Pfam" id="PF00612">
    <property type="entry name" value="IQ"/>
    <property type="match status" value="1"/>
</dbReference>
<dbReference type="Pfam" id="PF00063">
    <property type="entry name" value="Myosin_head"/>
    <property type="match status" value="1"/>
</dbReference>
<dbReference type="Gene3D" id="3.40.850.10">
    <property type="entry name" value="Kinesin motor domain"/>
    <property type="match status" value="1"/>
</dbReference>
<dbReference type="GO" id="GO:0005737">
    <property type="term" value="C:cytoplasm"/>
    <property type="evidence" value="ECO:0007669"/>
    <property type="project" value="TreeGrafter"/>
</dbReference>
<dbReference type="InterPro" id="IPR036961">
    <property type="entry name" value="Kinesin_motor_dom_sf"/>
</dbReference>
<dbReference type="Gene3D" id="1.20.5.4820">
    <property type="match status" value="1"/>
</dbReference>
<keyword evidence="2 6" id="KW-0067">ATP-binding</keyword>
<dbReference type="GO" id="GO:0016459">
    <property type="term" value="C:myosin complex"/>
    <property type="evidence" value="ECO:0007669"/>
    <property type="project" value="UniProtKB-KW"/>
</dbReference>
<dbReference type="InterPro" id="IPR000048">
    <property type="entry name" value="IQ_motif_EF-hand-BS"/>
</dbReference>
<dbReference type="Gene3D" id="1.10.10.820">
    <property type="match status" value="1"/>
</dbReference>
<dbReference type="VEuPathDB" id="FungiDB:H257_10895"/>
<keyword evidence="1 6" id="KW-0547">Nucleotide-binding</keyword>
<feature type="region of interest" description="Actin-binding" evidence="6">
    <location>
        <begin position="603"/>
        <end position="625"/>
    </location>
</feature>
<protein>
    <recommendedName>
        <fullName evidence="13">Myosin motor domain-containing protein</fullName>
    </recommendedName>
</protein>
<evidence type="ECO:0000256" key="4">
    <source>
        <dbReference type="ARBA" id="ARBA00023175"/>
    </source>
</evidence>
<feature type="domain" description="Myosin motor" evidence="10">
    <location>
        <begin position="6"/>
        <end position="725"/>
    </location>
</feature>
<dbReference type="Proteomes" id="UP000266239">
    <property type="component" value="Unassembled WGS sequence"/>
</dbReference>
<dbReference type="GO" id="GO:0005524">
    <property type="term" value="F:ATP binding"/>
    <property type="evidence" value="ECO:0007669"/>
    <property type="project" value="UniProtKB-UniRule"/>
</dbReference>
<evidence type="ECO:0000256" key="2">
    <source>
        <dbReference type="ARBA" id="ARBA00022840"/>
    </source>
</evidence>
<dbReference type="GO" id="GO:0016020">
    <property type="term" value="C:membrane"/>
    <property type="evidence" value="ECO:0007669"/>
    <property type="project" value="TreeGrafter"/>
</dbReference>
<name>A0A397AFW9_APHAT</name>
<dbReference type="PROSITE" id="PS50096">
    <property type="entry name" value="IQ"/>
    <property type="match status" value="1"/>
</dbReference>
<dbReference type="PRINTS" id="PR00193">
    <property type="entry name" value="MYOSINHEAVY"/>
</dbReference>
<dbReference type="SUPFAM" id="SSF81383">
    <property type="entry name" value="F-box domain"/>
    <property type="match status" value="1"/>
</dbReference>
<dbReference type="GO" id="GO:0007015">
    <property type="term" value="P:actin filament organization"/>
    <property type="evidence" value="ECO:0007669"/>
    <property type="project" value="TreeGrafter"/>
</dbReference>
<dbReference type="SMART" id="SM00015">
    <property type="entry name" value="IQ"/>
    <property type="match status" value="2"/>
</dbReference>
<feature type="domain" description="PDZ" evidence="9">
    <location>
        <begin position="1132"/>
        <end position="1211"/>
    </location>
</feature>
<proteinExistence type="inferred from homology"/>
<dbReference type="EMBL" id="QUTA01007517">
    <property type="protein sequence ID" value="RHY06753.1"/>
    <property type="molecule type" value="Genomic_DNA"/>
</dbReference>
<dbReference type="Gene3D" id="1.20.1280.50">
    <property type="match status" value="1"/>
</dbReference>
<evidence type="ECO:0000256" key="5">
    <source>
        <dbReference type="ARBA" id="ARBA00023203"/>
    </source>
</evidence>
<dbReference type="Gene3D" id="1.20.58.530">
    <property type="match status" value="1"/>
</dbReference>
<dbReference type="InterPro" id="IPR001478">
    <property type="entry name" value="PDZ"/>
</dbReference>
<feature type="non-terminal residue" evidence="11">
    <location>
        <position position="1378"/>
    </location>
</feature>
<comment type="similarity">
    <text evidence="6">Belongs to the TRAFAC class myosin-kinesin ATPase superfamily. Myosin family.</text>
</comment>
<dbReference type="CDD" id="cd00136">
    <property type="entry name" value="PDZ_canonical"/>
    <property type="match status" value="1"/>
</dbReference>